<name>A0A2I3RWY6_PANTR</name>
<dbReference type="GO" id="GO:0042274">
    <property type="term" value="P:ribosomal small subunit biogenesis"/>
    <property type="evidence" value="ECO:0000318"/>
    <property type="project" value="GO_Central"/>
</dbReference>
<dbReference type="Bgee" id="ENSPTRG00000046042">
    <property type="expression patterns" value="Expressed in heart and 9 other cell types or tissues"/>
</dbReference>
<keyword evidence="3 4" id="KW-0687">Ribonucleoprotein</keyword>
<accession>A0A2I3RWY6</accession>
<comment type="similarity">
    <text evidence="1 4">Belongs to the eukaryotic ribosomal protein eS7 family.</text>
</comment>
<dbReference type="InterPro" id="IPR000554">
    <property type="entry name" value="Ribosomal_eS7"/>
</dbReference>
<dbReference type="InParanoid" id="A0A2I3RWY6"/>
<organism evidence="5 6">
    <name type="scientific">Pan troglodytes</name>
    <name type="common">Chimpanzee</name>
    <dbReference type="NCBI Taxonomy" id="9598"/>
    <lineage>
        <taxon>Eukaryota</taxon>
        <taxon>Metazoa</taxon>
        <taxon>Chordata</taxon>
        <taxon>Craniata</taxon>
        <taxon>Vertebrata</taxon>
        <taxon>Euteleostomi</taxon>
        <taxon>Mammalia</taxon>
        <taxon>Eutheria</taxon>
        <taxon>Euarchontoglires</taxon>
        <taxon>Primates</taxon>
        <taxon>Haplorrhini</taxon>
        <taxon>Catarrhini</taxon>
        <taxon>Hominidae</taxon>
        <taxon>Pan</taxon>
    </lineage>
</organism>
<dbReference type="GO" id="GO:0006412">
    <property type="term" value="P:translation"/>
    <property type="evidence" value="ECO:0007669"/>
    <property type="project" value="InterPro"/>
</dbReference>
<evidence type="ECO:0000256" key="1">
    <source>
        <dbReference type="ARBA" id="ARBA00007820"/>
    </source>
</evidence>
<evidence type="ECO:0000313" key="6">
    <source>
        <dbReference type="Proteomes" id="UP000002277"/>
    </source>
</evidence>
<dbReference type="PANTHER" id="PTHR11278:SF5">
    <property type="entry name" value="SMALL RIBOSOMAL SUBUNIT PROTEIN ES7"/>
    <property type="match status" value="1"/>
</dbReference>
<dbReference type="GeneTree" id="ENSGT00390000014122"/>
<evidence type="ECO:0000256" key="3">
    <source>
        <dbReference type="ARBA" id="ARBA00023274"/>
    </source>
</evidence>
<evidence type="ECO:0000256" key="2">
    <source>
        <dbReference type="ARBA" id="ARBA00022980"/>
    </source>
</evidence>
<dbReference type="AlphaFoldDB" id="A0A2I3RWY6"/>
<proteinExistence type="inferred from homology"/>
<keyword evidence="2 4" id="KW-0689">Ribosomal protein</keyword>
<dbReference type="GO" id="GO:0003735">
    <property type="term" value="F:structural constituent of ribosome"/>
    <property type="evidence" value="ECO:0007669"/>
    <property type="project" value="InterPro"/>
</dbReference>
<dbReference type="Ensembl" id="ENSPTRT00000089439.1">
    <property type="protein sequence ID" value="ENSPTRP00000069233.1"/>
    <property type="gene ID" value="ENSPTRG00000046042.1"/>
</dbReference>
<protein>
    <recommendedName>
        <fullName evidence="4">40S ribosomal protein S7</fullName>
    </recommendedName>
</protein>
<keyword evidence="6" id="KW-1185">Reference proteome</keyword>
<dbReference type="GO" id="GO:0006364">
    <property type="term" value="P:rRNA processing"/>
    <property type="evidence" value="ECO:0000318"/>
    <property type="project" value="GO_Central"/>
</dbReference>
<dbReference type="Pfam" id="PF01251">
    <property type="entry name" value="Ribosomal_S7e"/>
    <property type="match status" value="1"/>
</dbReference>
<dbReference type="Proteomes" id="UP000002277">
    <property type="component" value="Chromosome 4"/>
</dbReference>
<evidence type="ECO:0000256" key="4">
    <source>
        <dbReference type="RuleBase" id="RU364105"/>
    </source>
</evidence>
<gene>
    <name evidence="5" type="primary">LOC459002</name>
</gene>
<dbReference type="EMBL" id="AACZ04056878">
    <property type="status" value="NOT_ANNOTATED_CDS"/>
    <property type="molecule type" value="Genomic_DNA"/>
</dbReference>
<dbReference type="GO" id="GO:0022627">
    <property type="term" value="C:cytosolic small ribosomal subunit"/>
    <property type="evidence" value="ECO:0000318"/>
    <property type="project" value="GO_Central"/>
</dbReference>
<dbReference type="PANTHER" id="PTHR11278">
    <property type="entry name" value="40S RIBOSOMAL PROTEIN S7"/>
    <property type="match status" value="1"/>
</dbReference>
<reference evidence="5 6" key="1">
    <citation type="journal article" date="2005" name="Nature">
        <title>Initial sequence of the chimpanzee genome and comparison with the human genome.</title>
        <authorList>
            <consortium name="Chimpanzee sequencing and analysis consortium"/>
        </authorList>
    </citation>
    <scope>NUCLEOTIDE SEQUENCE [LARGE SCALE GENOMIC DNA]</scope>
</reference>
<dbReference type="OMA" id="IQMDVAN"/>
<sequence length="189" mass="21587">MFSSSAKIVKPNGEKPDEFESGISQALLELEMNSDLKAQLRELNITAAKEIEVGGGRKAIIIFVPVPQLKSFQKIQVWLVRELEKKFSGKHVVFIAQRRILPNRTKNKQKRPRSRTLTAVHDAILEDLVFPSEIVGKRIRVKLDGSRLIKVHLDKAQQNNVEHKVETFSGVYKKLTGKDINFEFPEFQL</sequence>
<reference evidence="5" key="2">
    <citation type="submission" date="2025-08" db="UniProtKB">
        <authorList>
            <consortium name="Ensembl"/>
        </authorList>
    </citation>
    <scope>IDENTIFICATION</scope>
</reference>
<evidence type="ECO:0000313" key="5">
    <source>
        <dbReference type="Ensembl" id="ENSPTRP00000069233.1"/>
    </source>
</evidence>
<dbReference type="GO" id="GO:0032040">
    <property type="term" value="C:small-subunit processome"/>
    <property type="evidence" value="ECO:0000318"/>
    <property type="project" value="GO_Central"/>
</dbReference>
<reference evidence="5" key="3">
    <citation type="submission" date="2025-09" db="UniProtKB">
        <authorList>
            <consortium name="Ensembl"/>
        </authorList>
    </citation>
    <scope>IDENTIFICATION</scope>
</reference>